<evidence type="ECO:0000313" key="1">
    <source>
        <dbReference type="EMBL" id="TNB56029.1"/>
    </source>
</evidence>
<dbReference type="GO" id="GO:0004519">
    <property type="term" value="F:endonuclease activity"/>
    <property type="evidence" value="ECO:0007669"/>
    <property type="project" value="UniProtKB-KW"/>
</dbReference>
<dbReference type="AlphaFoldDB" id="A0AAX2UJF5"/>
<keyword evidence="1" id="KW-0540">Nuclease</keyword>
<keyword evidence="1" id="KW-0255">Endonuclease</keyword>
<protein>
    <submittedName>
        <fullName evidence="1">Restriction endonuclease</fullName>
    </submittedName>
</protein>
<dbReference type="Proteomes" id="UP000321317">
    <property type="component" value="Unassembled WGS sequence"/>
</dbReference>
<gene>
    <name evidence="1" type="ORF">FDW42_08120</name>
    <name evidence="2" type="ORF">FVD16_06800</name>
</gene>
<accession>A0AAX2UJF5</accession>
<dbReference type="KEGG" id="chv:CHELV3228_0920"/>
<comment type="caution">
    <text evidence="1">The sequence shown here is derived from an EMBL/GenBank/DDBJ whole genome shotgun (WGS) entry which is preliminary data.</text>
</comment>
<evidence type="ECO:0000313" key="3">
    <source>
        <dbReference type="Proteomes" id="UP000306813"/>
    </source>
</evidence>
<keyword evidence="4" id="KW-1185">Reference proteome</keyword>
<dbReference type="Proteomes" id="UP000306813">
    <property type="component" value="Unassembled WGS sequence"/>
</dbReference>
<evidence type="ECO:0000313" key="2">
    <source>
        <dbReference type="EMBL" id="TXK56525.1"/>
    </source>
</evidence>
<evidence type="ECO:0000313" key="4">
    <source>
        <dbReference type="Proteomes" id="UP000321317"/>
    </source>
</evidence>
<reference evidence="2 4" key="2">
    <citation type="submission" date="2019-08" db="EMBL/GenBank/DDBJ databases">
        <title>Rapid identification of Enteric Bacteria from Whole Genome Sequences (WGS) using Average Nucleotide Identity (ANI).</title>
        <authorList>
            <person name="Lane C."/>
        </authorList>
    </citation>
    <scope>NUCLEOTIDE SEQUENCE [LARGE SCALE GENOMIC DNA]</scope>
    <source>
        <strain evidence="2 4">D4984</strain>
    </source>
</reference>
<sequence>MSKIINAKGRDVKKFGESGYTRVIGNSQLGQLLSRVQATVIANGSELEKMIVERCNAIKDIDKFIDDVTQSKINQGTFLCTKRILKKTQNYKESIKSIEPDMLIFIVSRQRICKVIELKDGETFDTKKAKAEKENLVKFSQNFGVKIPFVTDYYICCFNQSDKTKIHIGMKGVFELENILTGRELCEILGIDFDEMISLRNQVAKENLTYFIDELLAIHEIKAKIKARI</sequence>
<reference evidence="1 3" key="1">
    <citation type="submission" date="2019-05" db="EMBL/GenBank/DDBJ databases">
        <title>Draft genomes of eight strains of Campylobacter helveticus isolated from cats and a dog in New Zealand.</title>
        <authorList>
            <person name="Bojanic K."/>
            <person name="Midwinter A.C."/>
            <person name="Biggs P.J."/>
            <person name="Acke E."/>
            <person name="Cornelius A.J."/>
            <person name="Marshall J.C."/>
        </authorList>
    </citation>
    <scope>NUCLEOTIDE SEQUENCE [LARGE SCALE GENOMIC DNA]</scope>
    <source>
        <strain evidence="1 3">ACP123b</strain>
    </source>
</reference>
<keyword evidence="1" id="KW-0378">Hydrolase</keyword>
<dbReference type="EMBL" id="VRMA01000054">
    <property type="protein sequence ID" value="TXK56525.1"/>
    <property type="molecule type" value="Genomic_DNA"/>
</dbReference>
<dbReference type="GeneID" id="52036827"/>
<dbReference type="RefSeq" id="WP_082199761.1">
    <property type="nucleotide sequence ID" value="NZ_CAUWMG010000029.1"/>
</dbReference>
<proteinExistence type="predicted"/>
<organism evidence="1 3">
    <name type="scientific">Campylobacter helveticus</name>
    <dbReference type="NCBI Taxonomy" id="28898"/>
    <lineage>
        <taxon>Bacteria</taxon>
        <taxon>Pseudomonadati</taxon>
        <taxon>Campylobacterota</taxon>
        <taxon>Epsilonproteobacteria</taxon>
        <taxon>Campylobacterales</taxon>
        <taxon>Campylobacteraceae</taxon>
        <taxon>Campylobacter</taxon>
    </lineage>
</organism>
<name>A0AAX2UJF5_9BACT</name>
<dbReference type="EMBL" id="VDBS01000062">
    <property type="protein sequence ID" value="TNB56029.1"/>
    <property type="molecule type" value="Genomic_DNA"/>
</dbReference>